<name>A0ABW2WI73_9ACTN</name>
<evidence type="ECO:0000259" key="1">
    <source>
        <dbReference type="Pfam" id="PF18167"/>
    </source>
</evidence>
<organism evidence="2 3">
    <name type="scientific">Streptomyces flavalbus</name>
    <dbReference type="NCBI Taxonomy" id="2665155"/>
    <lineage>
        <taxon>Bacteria</taxon>
        <taxon>Bacillati</taxon>
        <taxon>Actinomycetota</taxon>
        <taxon>Actinomycetes</taxon>
        <taxon>Kitasatosporales</taxon>
        <taxon>Streptomycetaceae</taxon>
        <taxon>Streptomyces</taxon>
    </lineage>
</organism>
<proteinExistence type="predicted"/>
<keyword evidence="3" id="KW-1185">Reference proteome</keyword>
<dbReference type="Gene3D" id="3.90.79.10">
    <property type="entry name" value="Nucleoside Triphosphate Pyrophosphohydrolase"/>
    <property type="match status" value="1"/>
</dbReference>
<dbReference type="Proteomes" id="UP001597023">
    <property type="component" value="Unassembled WGS sequence"/>
</dbReference>
<reference evidence="3" key="1">
    <citation type="journal article" date="2019" name="Int. J. Syst. Evol. Microbiol.">
        <title>The Global Catalogue of Microorganisms (GCM) 10K type strain sequencing project: providing services to taxonomists for standard genome sequencing and annotation.</title>
        <authorList>
            <consortium name="The Broad Institute Genomics Platform"/>
            <consortium name="The Broad Institute Genome Sequencing Center for Infectious Disease"/>
            <person name="Wu L."/>
            <person name="Ma J."/>
        </authorList>
    </citation>
    <scope>NUCLEOTIDE SEQUENCE [LARGE SCALE GENOMIC DNA]</scope>
    <source>
        <strain evidence="3">CGMCC 4.7400</strain>
    </source>
</reference>
<feature type="domain" description="CD-NTase-associated protein 16 NUDIX" evidence="1">
    <location>
        <begin position="40"/>
        <end position="240"/>
    </location>
</feature>
<comment type="caution">
    <text evidence="2">The sequence shown here is derived from an EMBL/GenBank/DDBJ whole genome shotgun (WGS) entry which is preliminary data.</text>
</comment>
<dbReference type="InterPro" id="IPR040829">
    <property type="entry name" value="Cap16_NUDIX"/>
</dbReference>
<evidence type="ECO:0000313" key="2">
    <source>
        <dbReference type="EMBL" id="MFD0317556.1"/>
    </source>
</evidence>
<dbReference type="Pfam" id="PF18167">
    <property type="entry name" value="Sa_NUDIX"/>
    <property type="match status" value="1"/>
</dbReference>
<gene>
    <name evidence="2" type="ORF">ACFQZ6_25715</name>
</gene>
<evidence type="ECO:0000313" key="3">
    <source>
        <dbReference type="Proteomes" id="UP001597023"/>
    </source>
</evidence>
<sequence length="254" mass="28577">MLEAIWTGLLVALLGWVASVFWNNRRRLPVLLAALRLSGEVRVSVASLLRVQDDDRYVLVHSPYRPDSYGPPGGVVKYHPAARAALDRLGFREELRVDQRMRGDLRGFLPGRALPGFVRWLDRQEDRESALECVRRELAEELGEIGHPELASGLDRLHFTHVRQVVDGPLRVPGRPYRVVRLFDVWDLSLDTAEAAHLRDALTALAADPAEHGVLVATADDIVHGRRQRSYLAPHSAYLMGERRFHADLPPLSS</sequence>
<protein>
    <recommendedName>
        <fullName evidence="1">CD-NTase-associated protein 16 NUDIX domain-containing protein</fullName>
    </recommendedName>
</protein>
<dbReference type="EMBL" id="JBHTEB010000001">
    <property type="protein sequence ID" value="MFD0317556.1"/>
    <property type="molecule type" value="Genomic_DNA"/>
</dbReference>
<dbReference type="RefSeq" id="WP_381613064.1">
    <property type="nucleotide sequence ID" value="NZ_JBHTEB010000001.1"/>
</dbReference>
<accession>A0ABW2WI73</accession>